<evidence type="ECO:0000259" key="2">
    <source>
        <dbReference type="Pfam" id="PF22936"/>
    </source>
</evidence>
<accession>A0A699TY53</accession>
<proteinExistence type="predicted"/>
<dbReference type="EMBL" id="BKCJ011289708">
    <property type="protein sequence ID" value="GFD15895.1"/>
    <property type="molecule type" value="Genomic_DNA"/>
</dbReference>
<feature type="non-terminal residue" evidence="3">
    <location>
        <position position="155"/>
    </location>
</feature>
<feature type="region of interest" description="Disordered" evidence="1">
    <location>
        <begin position="122"/>
        <end position="155"/>
    </location>
</feature>
<protein>
    <submittedName>
        <fullName evidence="3">Copia-type polyprotein</fullName>
    </submittedName>
</protein>
<dbReference type="Pfam" id="PF22936">
    <property type="entry name" value="Pol_BBD"/>
    <property type="match status" value="1"/>
</dbReference>
<name>A0A699TY53_TANCI</name>
<evidence type="ECO:0000256" key="1">
    <source>
        <dbReference type="SAM" id="MobiDB-lite"/>
    </source>
</evidence>
<dbReference type="InterPro" id="IPR054722">
    <property type="entry name" value="PolX-like_BBD"/>
</dbReference>
<dbReference type="AlphaFoldDB" id="A0A699TY53"/>
<organism evidence="3">
    <name type="scientific">Tanacetum cinerariifolium</name>
    <name type="common">Dalmatian daisy</name>
    <name type="synonym">Chrysanthemum cinerariifolium</name>
    <dbReference type="NCBI Taxonomy" id="118510"/>
    <lineage>
        <taxon>Eukaryota</taxon>
        <taxon>Viridiplantae</taxon>
        <taxon>Streptophyta</taxon>
        <taxon>Embryophyta</taxon>
        <taxon>Tracheophyta</taxon>
        <taxon>Spermatophyta</taxon>
        <taxon>Magnoliopsida</taxon>
        <taxon>eudicotyledons</taxon>
        <taxon>Gunneridae</taxon>
        <taxon>Pentapetalae</taxon>
        <taxon>asterids</taxon>
        <taxon>campanulids</taxon>
        <taxon>Asterales</taxon>
        <taxon>Asteraceae</taxon>
        <taxon>Asteroideae</taxon>
        <taxon>Anthemideae</taxon>
        <taxon>Anthemidinae</taxon>
        <taxon>Tanacetum</taxon>
    </lineage>
</organism>
<feature type="domain" description="Retrovirus-related Pol polyprotein from transposon TNT 1-94-like beta-barrel" evidence="2">
    <location>
        <begin position="103"/>
        <end position="154"/>
    </location>
</feature>
<reference evidence="3" key="1">
    <citation type="journal article" date="2019" name="Sci. Rep.">
        <title>Draft genome of Tanacetum cinerariifolium, the natural source of mosquito coil.</title>
        <authorList>
            <person name="Yamashiro T."/>
            <person name="Shiraishi A."/>
            <person name="Satake H."/>
            <person name="Nakayama K."/>
        </authorList>
    </citation>
    <scope>NUCLEOTIDE SEQUENCE</scope>
</reference>
<sequence>MGSLQAHKEKLMKKGGKNPWSKLYTQRSLSKKEKRAFYIERSKDEGTVIFMVVVVSKAGDEDEEEKISSKKMRTNGLLIEEVVGEDFNIKRRHDKQEEMIKPWHIDSAASNHMTGEEDLFTETEQSKGNVTFEDESKAPVKGKGKILIRAKDGSH</sequence>
<comment type="caution">
    <text evidence="3">The sequence shown here is derived from an EMBL/GenBank/DDBJ whole genome shotgun (WGS) entry which is preliminary data.</text>
</comment>
<gene>
    <name evidence="3" type="ORF">Tci_887864</name>
</gene>
<evidence type="ECO:0000313" key="3">
    <source>
        <dbReference type="EMBL" id="GFD15895.1"/>
    </source>
</evidence>